<feature type="compositionally biased region" description="Basic residues" evidence="1">
    <location>
        <begin position="40"/>
        <end position="50"/>
    </location>
</feature>
<evidence type="ECO:0000256" key="2">
    <source>
        <dbReference type="SAM" id="Phobius"/>
    </source>
</evidence>
<feature type="region of interest" description="Disordered" evidence="1">
    <location>
        <begin position="1"/>
        <end position="105"/>
    </location>
</feature>
<organism evidence="3 4">
    <name type="scientific">Micromonospora sonchi</name>
    <dbReference type="NCBI Taxonomy" id="1763543"/>
    <lineage>
        <taxon>Bacteria</taxon>
        <taxon>Bacillati</taxon>
        <taxon>Actinomycetota</taxon>
        <taxon>Actinomycetes</taxon>
        <taxon>Micromonosporales</taxon>
        <taxon>Micromonosporaceae</taxon>
        <taxon>Micromonospora</taxon>
    </lineage>
</organism>
<name>A0A917TV73_9ACTN</name>
<protein>
    <submittedName>
        <fullName evidence="3">Uncharacterized protein</fullName>
    </submittedName>
</protein>
<sequence>MENTSRPIPGNHRIGPADDPAARPTRPGRPSGAPVDRAERRHRAATRLHRAGTTPPVHLGLTGSAAGPPGSRARVSAGLLDPVAGDPAEDEDLAGSGDEVGETRRRAARRRRLTLAGLALTAVVSAIMLVATLINWPPGGPAAREMTTAERDRLAAMRVTNYRELRAGLHVTVGDGSARTDLLGWVDWARQLAYLDVTGPGAGQLRGLAQATPTVLVLRPDPAAVQTPAMPPLVPPTDGWRLPTDRRLDPVLKLVFALASDRPDPTDGLSGRWLGQERINGETVDVLAAPPPGAGTNGHVTRPPGGGPDGGAPGRGWPPGDEATRYWLDPAGRLHRLATSLPEVGPVHVQLNRADRPTLRPVDALGGRVGLPRALTAAERERWRGLPARLRAVGGASATVTVPAAAGTNLRGVGWLSWTSGSAYLGVTDLDADGRRTLLRRDRTGLARIERASAGDAADPPPLPPPRAGWRTGPHRSEALAPLLDAALRAARGSGPSGGVRRIRGDKLAGNVVDVVEVDTARGRVRYWVGRDGLLRRLELPTRGGAWAQLDLAPGRVPRLTAPR</sequence>
<keyword evidence="2" id="KW-0812">Transmembrane</keyword>
<feature type="transmembrane region" description="Helical" evidence="2">
    <location>
        <begin position="113"/>
        <end position="136"/>
    </location>
</feature>
<evidence type="ECO:0000313" key="3">
    <source>
        <dbReference type="EMBL" id="GGM38956.1"/>
    </source>
</evidence>
<keyword evidence="2" id="KW-1133">Transmembrane helix</keyword>
<feature type="region of interest" description="Disordered" evidence="1">
    <location>
        <begin position="449"/>
        <end position="473"/>
    </location>
</feature>
<evidence type="ECO:0000256" key="1">
    <source>
        <dbReference type="SAM" id="MobiDB-lite"/>
    </source>
</evidence>
<gene>
    <name evidence="3" type="ORF">GCM10011608_24610</name>
</gene>
<comment type="caution">
    <text evidence="3">The sequence shown here is derived from an EMBL/GenBank/DDBJ whole genome shotgun (WGS) entry which is preliminary data.</text>
</comment>
<feature type="region of interest" description="Disordered" evidence="1">
    <location>
        <begin position="293"/>
        <end position="320"/>
    </location>
</feature>
<reference evidence="3" key="1">
    <citation type="journal article" date="2014" name="Int. J. Syst. Evol. Microbiol.">
        <title>Complete genome sequence of Corynebacterium casei LMG S-19264T (=DSM 44701T), isolated from a smear-ripened cheese.</title>
        <authorList>
            <consortium name="US DOE Joint Genome Institute (JGI-PGF)"/>
            <person name="Walter F."/>
            <person name="Albersmeier A."/>
            <person name="Kalinowski J."/>
            <person name="Ruckert C."/>
        </authorList>
    </citation>
    <scope>NUCLEOTIDE SEQUENCE</scope>
    <source>
        <strain evidence="3">CGMCC 4.7312</strain>
    </source>
</reference>
<reference evidence="3" key="2">
    <citation type="submission" date="2020-09" db="EMBL/GenBank/DDBJ databases">
        <authorList>
            <person name="Sun Q."/>
            <person name="Zhou Y."/>
        </authorList>
    </citation>
    <scope>NUCLEOTIDE SEQUENCE</scope>
    <source>
        <strain evidence="3">CGMCC 4.7312</strain>
    </source>
</reference>
<evidence type="ECO:0000313" key="4">
    <source>
        <dbReference type="Proteomes" id="UP000608890"/>
    </source>
</evidence>
<dbReference type="EMBL" id="BMNB01000009">
    <property type="protein sequence ID" value="GGM38956.1"/>
    <property type="molecule type" value="Genomic_DNA"/>
</dbReference>
<proteinExistence type="predicted"/>
<feature type="compositionally biased region" description="Low complexity" evidence="1">
    <location>
        <begin position="17"/>
        <end position="34"/>
    </location>
</feature>
<keyword evidence="2" id="KW-0472">Membrane</keyword>
<dbReference type="AlphaFoldDB" id="A0A917TV73"/>
<dbReference type="Proteomes" id="UP000608890">
    <property type="component" value="Unassembled WGS sequence"/>
</dbReference>
<accession>A0A917TV73</accession>
<keyword evidence="4" id="KW-1185">Reference proteome</keyword>